<sequence length="154" mass="17590">MKTIKNIILGFNLIFFTFSATAQESPFGDYYWTLASLTISPAVDVDMDGKVDTDLLFLIPPCERDDTYRYQNDGTIIVNRGKIQCEDDEEKIEEVGTWSYDKKTKKLILDKYDTRKNTEVIVEFSSASKIVSIKKIESPEGTHTARTIFKAVKK</sequence>
<comment type="caution">
    <text evidence="2">The sequence shown here is derived from an EMBL/GenBank/DDBJ whole genome shotgun (WGS) entry which is preliminary data.</text>
</comment>
<dbReference type="RefSeq" id="WP_290255424.1">
    <property type="nucleotide sequence ID" value="NZ_JAUGQQ010000013.1"/>
</dbReference>
<evidence type="ECO:0000256" key="1">
    <source>
        <dbReference type="SAM" id="SignalP"/>
    </source>
</evidence>
<proteinExistence type="predicted"/>
<protein>
    <recommendedName>
        <fullName evidence="4">Lipocalin-like domain-containing protein</fullName>
    </recommendedName>
</protein>
<dbReference type="Proteomes" id="UP001244787">
    <property type="component" value="Unassembled WGS sequence"/>
</dbReference>
<keyword evidence="3" id="KW-1185">Reference proteome</keyword>
<evidence type="ECO:0000313" key="2">
    <source>
        <dbReference type="EMBL" id="MDN3725334.1"/>
    </source>
</evidence>
<dbReference type="EMBL" id="JAUGQQ010000013">
    <property type="protein sequence ID" value="MDN3725334.1"/>
    <property type="molecule type" value="Genomic_DNA"/>
</dbReference>
<keyword evidence="1" id="KW-0732">Signal</keyword>
<evidence type="ECO:0008006" key="4">
    <source>
        <dbReference type="Google" id="ProtNLM"/>
    </source>
</evidence>
<organism evidence="2 3">
    <name type="scientific">Aequorivita aurantiaca</name>
    <dbReference type="NCBI Taxonomy" id="3053356"/>
    <lineage>
        <taxon>Bacteria</taxon>
        <taxon>Pseudomonadati</taxon>
        <taxon>Bacteroidota</taxon>
        <taxon>Flavobacteriia</taxon>
        <taxon>Flavobacteriales</taxon>
        <taxon>Flavobacteriaceae</taxon>
        <taxon>Aequorivita</taxon>
    </lineage>
</organism>
<feature type="chain" id="PRO_5047453206" description="Lipocalin-like domain-containing protein" evidence="1">
    <location>
        <begin position="23"/>
        <end position="154"/>
    </location>
</feature>
<accession>A0ABT8DKH5</accession>
<name>A0ABT8DKH5_9FLAO</name>
<feature type="signal peptide" evidence="1">
    <location>
        <begin position="1"/>
        <end position="22"/>
    </location>
</feature>
<evidence type="ECO:0000313" key="3">
    <source>
        <dbReference type="Proteomes" id="UP001244787"/>
    </source>
</evidence>
<reference evidence="2 3" key="1">
    <citation type="submission" date="2023-06" db="EMBL/GenBank/DDBJ databases">
        <authorList>
            <person name="Ye Y.-Q."/>
            <person name="Du Z.-J."/>
        </authorList>
    </citation>
    <scope>NUCLEOTIDE SEQUENCE [LARGE SCALE GENOMIC DNA]</scope>
    <source>
        <strain evidence="2 3">SDUM287046</strain>
    </source>
</reference>
<gene>
    <name evidence="2" type="ORF">QRD02_13180</name>
</gene>